<feature type="transmembrane region" description="Helical" evidence="7">
    <location>
        <begin position="115"/>
        <end position="136"/>
    </location>
</feature>
<dbReference type="PaxDb" id="410072-ERS852525_03149"/>
<evidence type="ECO:0000256" key="3">
    <source>
        <dbReference type="ARBA" id="ARBA00022475"/>
    </source>
</evidence>
<feature type="transmembrane region" description="Helical" evidence="7">
    <location>
        <begin position="156"/>
        <end position="178"/>
    </location>
</feature>
<dbReference type="Proteomes" id="UP000095727">
    <property type="component" value="Unassembled WGS sequence"/>
</dbReference>
<protein>
    <submittedName>
        <fullName evidence="11">Suagr ABC transporter permease</fullName>
    </submittedName>
    <submittedName>
        <fullName evidence="12">Sugar ABC transporter permease</fullName>
    </submittedName>
    <submittedName>
        <fullName evidence="10">sn-glycerol-3-phosphate transport system permease protein ugpA</fullName>
    </submittedName>
</protein>
<keyword evidence="3" id="KW-1003">Cell membrane</keyword>
<comment type="similarity">
    <text evidence="7">Belongs to the binding-protein-dependent transport system permease family.</text>
</comment>
<evidence type="ECO:0000313" key="12">
    <source>
        <dbReference type="EMBL" id="RGJ22015.1"/>
    </source>
</evidence>
<dbReference type="AlphaFoldDB" id="A0A174HEZ1"/>
<dbReference type="Proteomes" id="UP000260655">
    <property type="component" value="Unassembled WGS sequence"/>
</dbReference>
<evidence type="ECO:0000256" key="5">
    <source>
        <dbReference type="ARBA" id="ARBA00022989"/>
    </source>
</evidence>
<gene>
    <name evidence="10" type="primary">ugpA_8</name>
    <name evidence="9" type="synonym">ugpA_7</name>
    <name evidence="11" type="ORF">comes_24210</name>
    <name evidence="12" type="ORF">DXD67_11500</name>
    <name evidence="10" type="ORF">ERS852481_02743</name>
    <name evidence="9" type="ORF">ERS852574_02944</name>
</gene>
<dbReference type="SUPFAM" id="SSF161098">
    <property type="entry name" value="MetI-like"/>
    <property type="match status" value="1"/>
</dbReference>
<keyword evidence="5 7" id="KW-1133">Transmembrane helix</keyword>
<evidence type="ECO:0000256" key="2">
    <source>
        <dbReference type="ARBA" id="ARBA00022448"/>
    </source>
</evidence>
<dbReference type="CDD" id="cd06261">
    <property type="entry name" value="TM_PBP2"/>
    <property type="match status" value="1"/>
</dbReference>
<dbReference type="EMBL" id="CYZK01000024">
    <property type="protein sequence ID" value="CUO73414.1"/>
    <property type="molecule type" value="Genomic_DNA"/>
</dbReference>
<evidence type="ECO:0000256" key="6">
    <source>
        <dbReference type="ARBA" id="ARBA00023136"/>
    </source>
</evidence>
<dbReference type="Gene3D" id="1.10.3720.10">
    <property type="entry name" value="MetI-like"/>
    <property type="match status" value="1"/>
</dbReference>
<evidence type="ECO:0000313" key="10">
    <source>
        <dbReference type="EMBL" id="CUO73414.1"/>
    </source>
</evidence>
<feature type="transmembrane region" description="Helical" evidence="7">
    <location>
        <begin position="222"/>
        <end position="248"/>
    </location>
</feature>
<evidence type="ECO:0000259" key="8">
    <source>
        <dbReference type="PROSITE" id="PS50928"/>
    </source>
</evidence>
<evidence type="ECO:0000313" key="13">
    <source>
        <dbReference type="Proteomes" id="UP000095362"/>
    </source>
</evidence>
<dbReference type="Pfam" id="PF00528">
    <property type="entry name" value="BPD_transp_1"/>
    <property type="match status" value="1"/>
</dbReference>
<evidence type="ECO:0000313" key="9">
    <source>
        <dbReference type="EMBL" id="CUN13753.1"/>
    </source>
</evidence>
<dbReference type="InterPro" id="IPR035906">
    <property type="entry name" value="MetI-like_sf"/>
</dbReference>
<dbReference type="EMBL" id="QSOV01000013">
    <property type="protein sequence ID" value="RGJ22015.1"/>
    <property type="molecule type" value="Genomic_DNA"/>
</dbReference>
<dbReference type="EMBL" id="BSCI01000015">
    <property type="protein sequence ID" value="GLG87875.1"/>
    <property type="molecule type" value="Genomic_DNA"/>
</dbReference>
<name>A0A174HEZ1_9FIRM</name>
<reference evidence="11" key="3">
    <citation type="submission" date="2022-09" db="EMBL/GenBank/DDBJ databases">
        <title>Draft genome sequence of Coprococcus comes strain 31264.</title>
        <authorList>
            <person name="Atsushi H."/>
            <person name="Moriya O."/>
            <person name="Mitsuo S."/>
        </authorList>
    </citation>
    <scope>NUCLEOTIDE SEQUENCE</scope>
    <source>
        <strain evidence="11">JCM 31264</strain>
    </source>
</reference>
<accession>A0A174HEZ1</accession>
<evidence type="ECO:0000313" key="11">
    <source>
        <dbReference type="EMBL" id="GLG87875.1"/>
    </source>
</evidence>
<comment type="subcellular location">
    <subcellularLocation>
        <location evidence="1 7">Cell membrane</location>
        <topology evidence="1 7">Multi-pass membrane protein</topology>
    </subcellularLocation>
</comment>
<dbReference type="RefSeq" id="WP_055158306.1">
    <property type="nucleotide sequence ID" value="NZ_BSCI01000015.1"/>
</dbReference>
<dbReference type="PANTHER" id="PTHR30193">
    <property type="entry name" value="ABC TRANSPORTER PERMEASE PROTEIN"/>
    <property type="match status" value="1"/>
</dbReference>
<dbReference type="Proteomes" id="UP001145109">
    <property type="component" value="Unassembled WGS sequence"/>
</dbReference>
<dbReference type="PANTHER" id="PTHR30193:SF37">
    <property type="entry name" value="INNER MEMBRANE ABC TRANSPORTER PERMEASE PROTEIN YCJO"/>
    <property type="match status" value="1"/>
</dbReference>
<sequence length="297" mass="33602">MKQKGKMSGKKLKQMFVTYTFVLPDFIGLLVFIIIPIIYSFYMSLYDWNFANIKQFIGIQNYVTMFSDSEWWQSLGRTFKLTLLYVPALFILSILFAVLINYVKNEKAAGFVKTAFLLPYSITSVIASCLWMFLYMDRSGFINVFLKAFGLKGEKFLGSTSQAMVCIAVVLIWINLGYNIILFLSAIKDIPYSYYEAAKLDGANSWQTFWKITFPLLKPTSVFVLITSVIASFQCLDLIMVMTGGGPAKSTEVASLYIYKQSFEMMKAGYGAGLSVVMFLILTVLAVIMLKINGKEE</sequence>
<dbReference type="InterPro" id="IPR000515">
    <property type="entry name" value="MetI-like"/>
</dbReference>
<reference evidence="11" key="4">
    <citation type="submission" date="2022-11" db="EMBL/GenBank/DDBJ databases">
        <title>Draft genome sequence of Coprococcus comes strain 31264.</title>
        <authorList>
            <person name="Hisatomi A."/>
            <person name="Ohkuma M."/>
            <person name="Sakamoto M."/>
        </authorList>
    </citation>
    <scope>NUCLEOTIDE SEQUENCE</scope>
    <source>
        <strain evidence="11">JCM 31264</strain>
    </source>
</reference>
<keyword evidence="6 7" id="KW-0472">Membrane</keyword>
<dbReference type="GO" id="GO:0005886">
    <property type="term" value="C:plasma membrane"/>
    <property type="evidence" value="ECO:0007669"/>
    <property type="project" value="UniProtKB-SubCell"/>
</dbReference>
<dbReference type="EMBL" id="CYXR01000028">
    <property type="protein sequence ID" value="CUN13753.1"/>
    <property type="molecule type" value="Genomic_DNA"/>
</dbReference>
<evidence type="ECO:0000313" key="14">
    <source>
        <dbReference type="Proteomes" id="UP000095727"/>
    </source>
</evidence>
<keyword evidence="2 7" id="KW-0813">Transport</keyword>
<keyword evidence="4 7" id="KW-0812">Transmembrane</keyword>
<reference evidence="12 15" key="2">
    <citation type="submission" date="2018-08" db="EMBL/GenBank/DDBJ databases">
        <title>A genome reference for cultivated species of the human gut microbiota.</title>
        <authorList>
            <person name="Zou Y."/>
            <person name="Xue W."/>
            <person name="Luo G."/>
        </authorList>
    </citation>
    <scope>NUCLEOTIDE SEQUENCE [LARGE SCALE GENOMIC DNA]</scope>
    <source>
        <strain evidence="12 15">TM07-19</strain>
    </source>
</reference>
<evidence type="ECO:0000256" key="7">
    <source>
        <dbReference type="RuleBase" id="RU363032"/>
    </source>
</evidence>
<dbReference type="InterPro" id="IPR051393">
    <property type="entry name" value="ABC_transporter_permease"/>
</dbReference>
<dbReference type="PROSITE" id="PS50928">
    <property type="entry name" value="ABC_TM1"/>
    <property type="match status" value="1"/>
</dbReference>
<organism evidence="10 13">
    <name type="scientific">Coprococcus comes</name>
    <dbReference type="NCBI Taxonomy" id="410072"/>
    <lineage>
        <taxon>Bacteria</taxon>
        <taxon>Bacillati</taxon>
        <taxon>Bacillota</taxon>
        <taxon>Clostridia</taxon>
        <taxon>Lachnospirales</taxon>
        <taxon>Lachnospiraceae</taxon>
        <taxon>Coprococcus</taxon>
    </lineage>
</organism>
<reference evidence="13 14" key="1">
    <citation type="submission" date="2015-09" db="EMBL/GenBank/DDBJ databases">
        <authorList>
            <consortium name="Pathogen Informatics"/>
        </authorList>
    </citation>
    <scope>NUCLEOTIDE SEQUENCE [LARGE SCALE GENOMIC DNA]</scope>
    <source>
        <strain evidence="10 13">2789STDY5834866</strain>
        <strain evidence="9 14">2789STDY5834962</strain>
    </source>
</reference>
<evidence type="ECO:0000256" key="1">
    <source>
        <dbReference type="ARBA" id="ARBA00004651"/>
    </source>
</evidence>
<feature type="domain" description="ABC transmembrane type-1" evidence="8">
    <location>
        <begin position="75"/>
        <end position="291"/>
    </location>
</feature>
<dbReference type="STRING" id="410072.ERS852525_03149"/>
<dbReference type="Proteomes" id="UP000095362">
    <property type="component" value="Unassembled WGS sequence"/>
</dbReference>
<feature type="transmembrane region" description="Helical" evidence="7">
    <location>
        <begin position="21"/>
        <end position="42"/>
    </location>
</feature>
<feature type="transmembrane region" description="Helical" evidence="7">
    <location>
        <begin position="82"/>
        <end position="103"/>
    </location>
</feature>
<dbReference type="OrthoDB" id="42615at2"/>
<feature type="transmembrane region" description="Helical" evidence="7">
    <location>
        <begin position="268"/>
        <end position="290"/>
    </location>
</feature>
<proteinExistence type="inferred from homology"/>
<evidence type="ECO:0000256" key="4">
    <source>
        <dbReference type="ARBA" id="ARBA00022692"/>
    </source>
</evidence>
<evidence type="ECO:0000313" key="15">
    <source>
        <dbReference type="Proteomes" id="UP000260655"/>
    </source>
</evidence>
<dbReference type="GO" id="GO:0055085">
    <property type="term" value="P:transmembrane transport"/>
    <property type="evidence" value="ECO:0007669"/>
    <property type="project" value="InterPro"/>
</dbReference>